<feature type="signal peptide" evidence="2">
    <location>
        <begin position="1"/>
        <end position="21"/>
    </location>
</feature>
<dbReference type="RefSeq" id="WP_183729634.1">
    <property type="nucleotide sequence ID" value="NZ_JACHBW010000020.1"/>
</dbReference>
<dbReference type="Proteomes" id="UP000571554">
    <property type="component" value="Unassembled WGS sequence"/>
</dbReference>
<evidence type="ECO:0000313" key="4">
    <source>
        <dbReference type="Proteomes" id="UP000571554"/>
    </source>
</evidence>
<proteinExistence type="predicted"/>
<comment type="caution">
    <text evidence="3">The sequence shown here is derived from an EMBL/GenBank/DDBJ whole genome shotgun (WGS) entry which is preliminary data.</text>
</comment>
<reference evidence="3 4" key="1">
    <citation type="submission" date="2020-08" db="EMBL/GenBank/DDBJ databases">
        <title>Above-ground endophytic microbial communities from plants in different locations in the United States.</title>
        <authorList>
            <person name="Frank C."/>
        </authorList>
    </citation>
    <scope>NUCLEOTIDE SEQUENCE [LARGE SCALE GENOMIC DNA]</scope>
    <source>
        <strain evidence="3 4">WP4_2_2</strain>
    </source>
</reference>
<keyword evidence="4" id="KW-1185">Reference proteome</keyword>
<gene>
    <name evidence="3" type="ORF">F4827_005753</name>
</gene>
<keyword evidence="2" id="KW-0732">Signal</keyword>
<organism evidence="3 4">
    <name type="scientific">Paraburkholderia bannensis</name>
    <dbReference type="NCBI Taxonomy" id="765414"/>
    <lineage>
        <taxon>Bacteria</taxon>
        <taxon>Pseudomonadati</taxon>
        <taxon>Pseudomonadota</taxon>
        <taxon>Betaproteobacteria</taxon>
        <taxon>Burkholderiales</taxon>
        <taxon>Burkholderiaceae</taxon>
        <taxon>Paraburkholderia</taxon>
    </lineage>
</organism>
<dbReference type="EMBL" id="JACHBW010000020">
    <property type="protein sequence ID" value="MBB6105883.1"/>
    <property type="molecule type" value="Genomic_DNA"/>
</dbReference>
<feature type="compositionally biased region" description="Pro residues" evidence="1">
    <location>
        <begin position="58"/>
        <end position="84"/>
    </location>
</feature>
<evidence type="ECO:0000313" key="3">
    <source>
        <dbReference type="EMBL" id="MBB6105883.1"/>
    </source>
</evidence>
<protein>
    <recommendedName>
        <fullName evidence="5">Chitin-binding protein</fullName>
    </recommendedName>
</protein>
<feature type="region of interest" description="Disordered" evidence="1">
    <location>
        <begin position="22"/>
        <end position="84"/>
    </location>
</feature>
<evidence type="ECO:0000256" key="2">
    <source>
        <dbReference type="SAM" id="SignalP"/>
    </source>
</evidence>
<accession>A0A7W9WWE5</accession>
<feature type="chain" id="PRO_5031232843" description="Chitin-binding protein" evidence="2">
    <location>
        <begin position="22"/>
        <end position="84"/>
    </location>
</feature>
<dbReference type="AlphaFoldDB" id="A0A7W9WWE5"/>
<feature type="compositionally biased region" description="Pro residues" evidence="1">
    <location>
        <begin position="36"/>
        <end position="51"/>
    </location>
</feature>
<evidence type="ECO:0000256" key="1">
    <source>
        <dbReference type="SAM" id="MobiDB-lite"/>
    </source>
</evidence>
<evidence type="ECO:0008006" key="5">
    <source>
        <dbReference type="Google" id="ProtNLM"/>
    </source>
</evidence>
<sequence>MKFKAIIALVLLGCASAGALAQQYDGGPDTASGKPARPPCGDPPPGPPPSHAPSGDHAPPPMSGSVPPQHPYGPPPDGPPPDCH</sequence>
<name>A0A7W9WWE5_9BURK</name>